<evidence type="ECO:0008006" key="3">
    <source>
        <dbReference type="Google" id="ProtNLM"/>
    </source>
</evidence>
<dbReference type="Gene3D" id="1.20.1290.10">
    <property type="entry name" value="AhpD-like"/>
    <property type="match status" value="1"/>
</dbReference>
<gene>
    <name evidence="1" type="ORF">P1J78_22655</name>
</gene>
<dbReference type="InterPro" id="IPR029032">
    <property type="entry name" value="AhpD-like"/>
</dbReference>
<sequence length="160" mass="16956">MSLPDTTAIAQADIATGSDLERTLSGRLEIFEMTQAAEEAVLRPGEVGAWPHDLRAACAARIAALNGDMALRDRYLAGAGAAADLADPSSDGSDREMQAVLAFMDKVAADTRAVEKADIDALKEAGVADADIVRLAELNAFVSYQIRVIAGLRLMKRSRP</sequence>
<accession>A0AAE3TCE0</accession>
<evidence type="ECO:0000313" key="1">
    <source>
        <dbReference type="EMBL" id="MDF0603535.1"/>
    </source>
</evidence>
<proteinExistence type="predicted"/>
<dbReference type="EMBL" id="JARGYC010000101">
    <property type="protein sequence ID" value="MDF0603535.1"/>
    <property type="molecule type" value="Genomic_DNA"/>
</dbReference>
<evidence type="ECO:0000313" key="2">
    <source>
        <dbReference type="Proteomes" id="UP001220964"/>
    </source>
</evidence>
<dbReference type="SUPFAM" id="SSF69118">
    <property type="entry name" value="AhpD-like"/>
    <property type="match status" value="1"/>
</dbReference>
<dbReference type="AlphaFoldDB" id="A0AAE3TCE0"/>
<comment type="caution">
    <text evidence="1">The sequence shown here is derived from an EMBL/GenBank/DDBJ whole genome shotgun (WGS) entry which is preliminary data.</text>
</comment>
<name>A0AAE3TCE0_9RHOB</name>
<keyword evidence="2" id="KW-1185">Reference proteome</keyword>
<dbReference type="RefSeq" id="WP_275569652.1">
    <property type="nucleotide sequence ID" value="NZ_JARGYC010000101.1"/>
</dbReference>
<organism evidence="1 2">
    <name type="scientific">Psychromarinibacter sediminicola</name>
    <dbReference type="NCBI Taxonomy" id="3033385"/>
    <lineage>
        <taxon>Bacteria</taxon>
        <taxon>Pseudomonadati</taxon>
        <taxon>Pseudomonadota</taxon>
        <taxon>Alphaproteobacteria</taxon>
        <taxon>Rhodobacterales</taxon>
        <taxon>Paracoccaceae</taxon>
        <taxon>Psychromarinibacter</taxon>
    </lineage>
</organism>
<reference evidence="1" key="1">
    <citation type="submission" date="2023-03" db="EMBL/GenBank/DDBJ databases">
        <title>Multiphase analysis and comparison of six strains from genera Psychromarinibacter, Lutimaribacter, and Maritimibacter, including a novel species: Psychromarinibacter sediminicola sp. nov.</title>
        <authorList>
            <person name="Wang Y.-H."/>
            <person name="Ye M.-Q."/>
            <person name="Du Z.-J."/>
        </authorList>
    </citation>
    <scope>NUCLEOTIDE SEQUENCE</scope>
    <source>
        <strain evidence="1">C21-152</strain>
    </source>
</reference>
<dbReference type="Proteomes" id="UP001220964">
    <property type="component" value="Unassembled WGS sequence"/>
</dbReference>
<protein>
    <recommendedName>
        <fullName evidence="3">CMD domain protein, Avi_7170 family</fullName>
    </recommendedName>
</protein>